<evidence type="ECO:0000256" key="6">
    <source>
        <dbReference type="SAM" id="Phobius"/>
    </source>
</evidence>
<reference evidence="7 8" key="1">
    <citation type="submission" date="2016-10" db="EMBL/GenBank/DDBJ databases">
        <authorList>
            <person name="de Groot N.N."/>
        </authorList>
    </citation>
    <scope>NUCLEOTIDE SEQUENCE [LARGE SCALE GENOMIC DNA]</scope>
    <source>
        <strain evidence="7 8">MAR_2009_71</strain>
    </source>
</reference>
<evidence type="ECO:0000256" key="5">
    <source>
        <dbReference type="ARBA" id="ARBA00023136"/>
    </source>
</evidence>
<feature type="transmembrane region" description="Helical" evidence="6">
    <location>
        <begin position="118"/>
        <end position="144"/>
    </location>
</feature>
<evidence type="ECO:0000256" key="2">
    <source>
        <dbReference type="ARBA" id="ARBA00022475"/>
    </source>
</evidence>
<feature type="transmembrane region" description="Helical" evidence="6">
    <location>
        <begin position="12"/>
        <end position="30"/>
    </location>
</feature>
<dbReference type="GO" id="GO:0005886">
    <property type="term" value="C:plasma membrane"/>
    <property type="evidence" value="ECO:0007669"/>
    <property type="project" value="UniProtKB-SubCell"/>
</dbReference>
<evidence type="ECO:0000256" key="4">
    <source>
        <dbReference type="ARBA" id="ARBA00022989"/>
    </source>
</evidence>
<keyword evidence="3 6" id="KW-0812">Transmembrane</keyword>
<evidence type="ECO:0000313" key="8">
    <source>
        <dbReference type="Proteomes" id="UP000183038"/>
    </source>
</evidence>
<dbReference type="OrthoDB" id="1123508at2"/>
<dbReference type="NCBIfam" id="TIGR00374">
    <property type="entry name" value="flippase-like domain"/>
    <property type="match status" value="1"/>
</dbReference>
<dbReference type="EMBL" id="FNTB01000001">
    <property type="protein sequence ID" value="SEC07347.1"/>
    <property type="molecule type" value="Genomic_DNA"/>
</dbReference>
<dbReference type="Pfam" id="PF03706">
    <property type="entry name" value="LPG_synthase_TM"/>
    <property type="match status" value="1"/>
</dbReference>
<feature type="transmembrane region" description="Helical" evidence="6">
    <location>
        <begin position="256"/>
        <end position="278"/>
    </location>
</feature>
<evidence type="ECO:0000256" key="1">
    <source>
        <dbReference type="ARBA" id="ARBA00004651"/>
    </source>
</evidence>
<comment type="subcellular location">
    <subcellularLocation>
        <location evidence="1">Cell membrane</location>
        <topology evidence="1">Multi-pass membrane protein</topology>
    </subcellularLocation>
</comment>
<evidence type="ECO:0008006" key="9">
    <source>
        <dbReference type="Google" id="ProtNLM"/>
    </source>
</evidence>
<proteinExistence type="predicted"/>
<dbReference type="PANTHER" id="PTHR40277">
    <property type="entry name" value="BLL5419 PROTEIN"/>
    <property type="match status" value="1"/>
</dbReference>
<dbReference type="PANTHER" id="PTHR40277:SF1">
    <property type="entry name" value="BLL5419 PROTEIN"/>
    <property type="match status" value="1"/>
</dbReference>
<dbReference type="InterPro" id="IPR022791">
    <property type="entry name" value="L-PG_synthase/AglD"/>
</dbReference>
<feature type="transmembrane region" description="Helical" evidence="6">
    <location>
        <begin position="82"/>
        <end position="98"/>
    </location>
</feature>
<gene>
    <name evidence="7" type="ORF">SAMN05192540_2283</name>
</gene>
<dbReference type="AlphaFoldDB" id="A0A1H4PIW7"/>
<feature type="transmembrane region" description="Helical" evidence="6">
    <location>
        <begin position="151"/>
        <end position="170"/>
    </location>
</feature>
<feature type="transmembrane region" description="Helical" evidence="6">
    <location>
        <begin position="214"/>
        <end position="236"/>
    </location>
</feature>
<accession>A0A1H4PIW7</accession>
<feature type="transmembrane region" description="Helical" evidence="6">
    <location>
        <begin position="182"/>
        <end position="207"/>
    </location>
</feature>
<feature type="transmembrane region" description="Helical" evidence="6">
    <location>
        <begin position="42"/>
        <end position="61"/>
    </location>
</feature>
<keyword evidence="2" id="KW-1003">Cell membrane</keyword>
<sequence>MAKLNKKVTTVLKVLISAVLIYFIFTKINVSEIKSILSSSNLIYLLLGLLFFVISKLVAAVRLNLYFHRLQIMLTHKSNFKLYLLGMFYNLFLPGGIGGDAYKGYILKKTFEVKTKRIVSVLVLDRLGGLLLLFIYSCLLLGFLDNKLLTGYHWVFFTAIPFSVVIFWLLNKKFFNYVLPIFWKSTVLSALVQLAQLISIWCILLALHIDTDQISYLIIFLISSIVAVVPLTLGGIGSREVTFFYGAKFLELDQNVSVSVSVLFFLIAALVSLIGVWYHFKKIKLRVIETPKQQTKEV</sequence>
<evidence type="ECO:0000256" key="3">
    <source>
        <dbReference type="ARBA" id="ARBA00022692"/>
    </source>
</evidence>
<keyword evidence="5 6" id="KW-0472">Membrane</keyword>
<keyword evidence="4 6" id="KW-1133">Transmembrane helix</keyword>
<evidence type="ECO:0000313" key="7">
    <source>
        <dbReference type="EMBL" id="SEC07347.1"/>
    </source>
</evidence>
<dbReference type="Proteomes" id="UP000183038">
    <property type="component" value="Unassembled WGS sequence"/>
</dbReference>
<organism evidence="7 8">
    <name type="scientific">Maribacter dokdonensis</name>
    <dbReference type="NCBI Taxonomy" id="320912"/>
    <lineage>
        <taxon>Bacteria</taxon>
        <taxon>Pseudomonadati</taxon>
        <taxon>Bacteroidota</taxon>
        <taxon>Flavobacteriia</taxon>
        <taxon>Flavobacteriales</taxon>
        <taxon>Flavobacteriaceae</taxon>
        <taxon>Maribacter</taxon>
    </lineage>
</organism>
<protein>
    <recommendedName>
        <fullName evidence="9">Lysylphosphatidylglycerol synthase TM region</fullName>
    </recommendedName>
</protein>
<dbReference type="RefSeq" id="WP_074672783.1">
    <property type="nucleotide sequence ID" value="NZ_FNTB01000001.1"/>
</dbReference>
<name>A0A1H4PIW7_9FLAO</name>